<dbReference type="AlphaFoldDB" id="A0AAD5JST1"/>
<accession>A0AAD5JST1</accession>
<feature type="region of interest" description="Disordered" evidence="1">
    <location>
        <begin position="431"/>
        <end position="470"/>
    </location>
</feature>
<dbReference type="CDD" id="cd12148">
    <property type="entry name" value="fungal_TF_MHR"/>
    <property type="match status" value="1"/>
</dbReference>
<organism evidence="2 3">
    <name type="scientific">Phascolomyces articulosus</name>
    <dbReference type="NCBI Taxonomy" id="60185"/>
    <lineage>
        <taxon>Eukaryota</taxon>
        <taxon>Fungi</taxon>
        <taxon>Fungi incertae sedis</taxon>
        <taxon>Mucoromycota</taxon>
        <taxon>Mucoromycotina</taxon>
        <taxon>Mucoromycetes</taxon>
        <taxon>Mucorales</taxon>
        <taxon>Lichtheimiaceae</taxon>
        <taxon>Phascolomyces</taxon>
    </lineage>
</organism>
<feature type="compositionally biased region" description="Low complexity" evidence="1">
    <location>
        <begin position="459"/>
        <end position="470"/>
    </location>
</feature>
<feature type="compositionally biased region" description="Polar residues" evidence="1">
    <location>
        <begin position="263"/>
        <end position="279"/>
    </location>
</feature>
<proteinExistence type="predicted"/>
<feature type="compositionally biased region" description="Polar residues" evidence="1">
    <location>
        <begin position="493"/>
        <end position="502"/>
    </location>
</feature>
<feature type="compositionally biased region" description="Basic residues" evidence="1">
    <location>
        <begin position="448"/>
        <end position="458"/>
    </location>
</feature>
<sequence>MITSVEKANFPATDQYLRNFSFLIDVSKVVGRIIRFNFSVQSAQLRVASLHQEAMLSTLDSWTASLIKEAKQCLTQANPKQQQFEIIKQLILHTLLILLHQPYVDHSVPNNNGGPKRNGESRYSFDICTYSAMIITQVAFDLSQDDLQYMMKRSPVLYTLITAMRVHLMNASYTADQESATHGEFSFLQSLAVMKRIQAAEQQLQMNMARNQQEVSLLTRTMNVLEKHFHARPEPILSNYANCQAQIMQSMPFPAISILSMQSTPNNASPSYEQFLTEASTPSSSSTSLSPGGMAGSTSVLFMDTSGNNNNESMNIFNDQMGDAQQGDISLQRTPPVSRPSGKGSGSNKHKKFIAYTATGASSSGGVKGPTSRLHKDTKQQPQPQPQQQLQTASSPFQHNNFNFIQDTASTTSAEQQQPALQYPEAAMSENRMMQQDPPEVQLSQQQQHHHHHHHHHQSQPQPQPQQQQFHPYQDQNHGLYHQHNHSIHQEHQNPPSSTQHEVYNPLPTPATTSTTDTSYFSPEIQQLIEQNPNILVRASQAAAAMVSQGAGLQYPQGPQSDTTSMYFDPMIQMFSNEPASSSGALTNTMVTMTTQVSNTNFNPVISVPSAGMIPSSGNENLQAYFFPSPYHNNI</sequence>
<evidence type="ECO:0000256" key="1">
    <source>
        <dbReference type="SAM" id="MobiDB-lite"/>
    </source>
</evidence>
<name>A0AAD5JST1_9FUNG</name>
<feature type="compositionally biased region" description="Low complexity" evidence="1">
    <location>
        <begin position="435"/>
        <end position="447"/>
    </location>
</feature>
<reference evidence="2" key="2">
    <citation type="submission" date="2023-02" db="EMBL/GenBank/DDBJ databases">
        <authorList>
            <consortium name="DOE Joint Genome Institute"/>
            <person name="Mondo S.J."/>
            <person name="Chang Y."/>
            <person name="Wang Y."/>
            <person name="Ahrendt S."/>
            <person name="Andreopoulos W."/>
            <person name="Barry K."/>
            <person name="Beard J."/>
            <person name="Benny G.L."/>
            <person name="Blankenship S."/>
            <person name="Bonito G."/>
            <person name="Cuomo C."/>
            <person name="Desiro A."/>
            <person name="Gervers K.A."/>
            <person name="Hundley H."/>
            <person name="Kuo A."/>
            <person name="LaButti K."/>
            <person name="Lang B.F."/>
            <person name="Lipzen A."/>
            <person name="O'Donnell K."/>
            <person name="Pangilinan J."/>
            <person name="Reynolds N."/>
            <person name="Sandor L."/>
            <person name="Smith M.W."/>
            <person name="Tsang A."/>
            <person name="Grigoriev I.V."/>
            <person name="Stajich J.E."/>
            <person name="Spatafora J.W."/>
        </authorList>
    </citation>
    <scope>NUCLEOTIDE SEQUENCE</scope>
    <source>
        <strain evidence="2">RSA 2281</strain>
    </source>
</reference>
<evidence type="ECO:0000313" key="2">
    <source>
        <dbReference type="EMBL" id="KAI9251932.1"/>
    </source>
</evidence>
<dbReference type="Proteomes" id="UP001209540">
    <property type="component" value="Unassembled WGS sequence"/>
</dbReference>
<gene>
    <name evidence="2" type="ORF">BDA99DRAFT_186061</name>
</gene>
<evidence type="ECO:0000313" key="3">
    <source>
        <dbReference type="Proteomes" id="UP001209540"/>
    </source>
</evidence>
<feature type="compositionally biased region" description="Low complexity" evidence="1">
    <location>
        <begin position="380"/>
        <end position="391"/>
    </location>
</feature>
<feature type="region of interest" description="Disordered" evidence="1">
    <location>
        <begin position="485"/>
        <end position="518"/>
    </location>
</feature>
<feature type="region of interest" description="Disordered" evidence="1">
    <location>
        <begin position="357"/>
        <end position="393"/>
    </location>
</feature>
<protein>
    <submittedName>
        <fullName evidence="2">Uncharacterized protein</fullName>
    </submittedName>
</protein>
<feature type="region of interest" description="Disordered" evidence="1">
    <location>
        <begin position="263"/>
        <end position="297"/>
    </location>
</feature>
<keyword evidence="3" id="KW-1185">Reference proteome</keyword>
<feature type="compositionally biased region" description="Low complexity" evidence="1">
    <location>
        <begin position="280"/>
        <end position="291"/>
    </location>
</feature>
<reference evidence="2" key="1">
    <citation type="journal article" date="2022" name="IScience">
        <title>Evolution of zygomycete secretomes and the origins of terrestrial fungal ecologies.</title>
        <authorList>
            <person name="Chang Y."/>
            <person name="Wang Y."/>
            <person name="Mondo S."/>
            <person name="Ahrendt S."/>
            <person name="Andreopoulos W."/>
            <person name="Barry K."/>
            <person name="Beard J."/>
            <person name="Benny G.L."/>
            <person name="Blankenship S."/>
            <person name="Bonito G."/>
            <person name="Cuomo C."/>
            <person name="Desiro A."/>
            <person name="Gervers K.A."/>
            <person name="Hundley H."/>
            <person name="Kuo A."/>
            <person name="LaButti K."/>
            <person name="Lang B.F."/>
            <person name="Lipzen A."/>
            <person name="O'Donnell K."/>
            <person name="Pangilinan J."/>
            <person name="Reynolds N."/>
            <person name="Sandor L."/>
            <person name="Smith M.E."/>
            <person name="Tsang A."/>
            <person name="Grigoriev I.V."/>
            <person name="Stajich J.E."/>
            <person name="Spatafora J.W."/>
        </authorList>
    </citation>
    <scope>NUCLEOTIDE SEQUENCE</scope>
    <source>
        <strain evidence="2">RSA 2281</strain>
    </source>
</reference>
<dbReference type="EMBL" id="JAIXMP010000029">
    <property type="protein sequence ID" value="KAI9251932.1"/>
    <property type="molecule type" value="Genomic_DNA"/>
</dbReference>
<feature type="region of interest" description="Disordered" evidence="1">
    <location>
        <begin position="330"/>
        <end position="349"/>
    </location>
</feature>
<comment type="caution">
    <text evidence="2">The sequence shown here is derived from an EMBL/GenBank/DDBJ whole genome shotgun (WGS) entry which is preliminary data.</text>
</comment>